<dbReference type="Proteomes" id="UP000002668">
    <property type="component" value="Genome"/>
</dbReference>
<evidence type="ECO:0008006" key="5">
    <source>
        <dbReference type="Google" id="ProtNLM"/>
    </source>
</evidence>
<dbReference type="Gene3D" id="2.60.120.200">
    <property type="match status" value="1"/>
</dbReference>
<evidence type="ECO:0000256" key="2">
    <source>
        <dbReference type="SAM" id="Phobius"/>
    </source>
</evidence>
<keyword evidence="2" id="KW-0812">Transmembrane</keyword>
<evidence type="ECO:0000313" key="4">
    <source>
        <dbReference type="Proteomes" id="UP000002668"/>
    </source>
</evidence>
<dbReference type="GeneID" id="13282913"/>
<feature type="transmembrane region" description="Helical" evidence="2">
    <location>
        <begin position="73"/>
        <end position="94"/>
    </location>
</feature>
<evidence type="ECO:0000313" key="3">
    <source>
        <dbReference type="EMBL" id="CBX93179.1"/>
    </source>
</evidence>
<dbReference type="HOGENOM" id="CLU_1200008_0_0_1"/>
<name>E4ZPF4_LEPMJ</name>
<feature type="region of interest" description="Disordered" evidence="1">
    <location>
        <begin position="26"/>
        <end position="48"/>
    </location>
</feature>
<dbReference type="CAZy" id="GH16">
    <property type="family name" value="Glycoside Hydrolase Family 16"/>
</dbReference>
<dbReference type="SUPFAM" id="SSF49899">
    <property type="entry name" value="Concanavalin A-like lectins/glucanases"/>
    <property type="match status" value="1"/>
</dbReference>
<dbReference type="InterPro" id="IPR013320">
    <property type="entry name" value="ConA-like_dom_sf"/>
</dbReference>
<keyword evidence="2" id="KW-0472">Membrane</keyword>
<reference evidence="4" key="1">
    <citation type="journal article" date="2011" name="Nat. Commun.">
        <title>Effector diversification within compartments of the Leptosphaeria maculans genome affected by Repeat-Induced Point mutations.</title>
        <authorList>
            <person name="Rouxel T."/>
            <person name="Grandaubert J."/>
            <person name="Hane J.K."/>
            <person name="Hoede C."/>
            <person name="van de Wouw A.P."/>
            <person name="Couloux A."/>
            <person name="Dominguez V."/>
            <person name="Anthouard V."/>
            <person name="Bally P."/>
            <person name="Bourras S."/>
            <person name="Cozijnsen A.J."/>
            <person name="Ciuffetti L.M."/>
            <person name="Degrave A."/>
            <person name="Dilmaghani A."/>
            <person name="Duret L."/>
            <person name="Fudal I."/>
            <person name="Goodwin S.B."/>
            <person name="Gout L."/>
            <person name="Glaser N."/>
            <person name="Linglin J."/>
            <person name="Kema G.H.J."/>
            <person name="Lapalu N."/>
            <person name="Lawrence C.B."/>
            <person name="May K."/>
            <person name="Meyer M."/>
            <person name="Ollivier B."/>
            <person name="Poulain J."/>
            <person name="Schoch C.L."/>
            <person name="Simon A."/>
            <person name="Spatafora J.W."/>
            <person name="Stachowiak A."/>
            <person name="Turgeon B.G."/>
            <person name="Tyler B.M."/>
            <person name="Vincent D."/>
            <person name="Weissenbach J."/>
            <person name="Amselem J."/>
            <person name="Quesneville H."/>
            <person name="Oliver R.P."/>
            <person name="Wincker P."/>
            <person name="Balesdent M.-H."/>
            <person name="Howlett B.J."/>
        </authorList>
    </citation>
    <scope>NUCLEOTIDE SEQUENCE [LARGE SCALE GENOMIC DNA]</scope>
    <source>
        <strain evidence="4">JN3 / isolate v23.1.3 / race Av1-4-5-6-7-8</strain>
    </source>
</reference>
<keyword evidence="2" id="KW-1133">Transmembrane helix</keyword>
<proteinExistence type="predicted"/>
<dbReference type="OrthoDB" id="4781at2759"/>
<dbReference type="eggNOG" id="ENOG502QRX5">
    <property type="taxonomic scope" value="Eukaryota"/>
</dbReference>
<dbReference type="EMBL" id="FP929105">
    <property type="protein sequence ID" value="CBX93179.1"/>
    <property type="molecule type" value="Genomic_DNA"/>
</dbReference>
<dbReference type="VEuPathDB" id="FungiDB:LEMA_P040800.1"/>
<evidence type="ECO:0000256" key="1">
    <source>
        <dbReference type="SAM" id="MobiDB-lite"/>
    </source>
</evidence>
<gene>
    <name evidence="3" type="ORF">LEMA_P040800.1</name>
</gene>
<dbReference type="RefSeq" id="XP_003836544.1">
    <property type="nucleotide sequence ID" value="XM_003836496.1"/>
</dbReference>
<dbReference type="STRING" id="985895.E4ZPF4"/>
<sequence length="231" mass="25621">MAATPDPDSIDSLPQQQHSVILRHPQSHDLNSPAGSSKGLQVSSQIGSSTSSGYQIAAQSHYFRSRRVKKAKWVTTFPILGFILGLGITGILIWDGVRTVAVHKYCEVLNENFTSWNTDIWTKEVEMDGYGNGQSDMTTDTDENIYIRDGPFVINPTLQDQSLIDQNYTLDLRSHGCTSQSWTNYVTTINATNGTIINPVKSGHINTKRGASRRQTPCRRLALARNLDAPR</sequence>
<feature type="compositionally biased region" description="Polar residues" evidence="1">
    <location>
        <begin position="28"/>
        <end position="42"/>
    </location>
</feature>
<accession>E4ZPF4</accession>
<dbReference type="InParanoid" id="E4ZPF4"/>
<protein>
    <recommendedName>
        <fullName evidence="5">GH16 domain-containing protein</fullName>
    </recommendedName>
</protein>
<dbReference type="AlphaFoldDB" id="E4ZPF4"/>
<organism evidence="4">
    <name type="scientific">Leptosphaeria maculans (strain JN3 / isolate v23.1.3 / race Av1-4-5-6-7-8)</name>
    <name type="common">Blackleg fungus</name>
    <name type="synonym">Phoma lingam</name>
    <dbReference type="NCBI Taxonomy" id="985895"/>
    <lineage>
        <taxon>Eukaryota</taxon>
        <taxon>Fungi</taxon>
        <taxon>Dikarya</taxon>
        <taxon>Ascomycota</taxon>
        <taxon>Pezizomycotina</taxon>
        <taxon>Dothideomycetes</taxon>
        <taxon>Pleosporomycetidae</taxon>
        <taxon>Pleosporales</taxon>
        <taxon>Pleosporineae</taxon>
        <taxon>Leptosphaeriaceae</taxon>
        <taxon>Plenodomus</taxon>
        <taxon>Plenodomus lingam/Leptosphaeria maculans species complex</taxon>
    </lineage>
</organism>
<keyword evidence="4" id="KW-1185">Reference proteome</keyword>